<comment type="caution">
    <text evidence="3">The sequence shown here is derived from an EMBL/GenBank/DDBJ whole genome shotgun (WGS) entry which is preliminary data.</text>
</comment>
<dbReference type="InterPro" id="IPR001810">
    <property type="entry name" value="F-box_dom"/>
</dbReference>
<feature type="compositionally biased region" description="Basic and acidic residues" evidence="1">
    <location>
        <begin position="116"/>
        <end position="127"/>
    </location>
</feature>
<dbReference type="EMBL" id="JBFCZG010000001">
    <property type="protein sequence ID" value="KAL3428480.1"/>
    <property type="molecule type" value="Genomic_DNA"/>
</dbReference>
<evidence type="ECO:0000256" key="1">
    <source>
        <dbReference type="SAM" id="MobiDB-lite"/>
    </source>
</evidence>
<dbReference type="Proteomes" id="UP001629113">
    <property type="component" value="Unassembled WGS sequence"/>
</dbReference>
<gene>
    <name evidence="3" type="ORF">PVAG01_01989</name>
</gene>
<dbReference type="InterPro" id="IPR036047">
    <property type="entry name" value="F-box-like_dom_sf"/>
</dbReference>
<feature type="region of interest" description="Disordered" evidence="1">
    <location>
        <begin position="114"/>
        <end position="140"/>
    </location>
</feature>
<dbReference type="PROSITE" id="PS50181">
    <property type="entry name" value="FBOX"/>
    <property type="match status" value="1"/>
</dbReference>
<proteinExistence type="predicted"/>
<dbReference type="SUPFAM" id="SSF81383">
    <property type="entry name" value="F-box domain"/>
    <property type="match status" value="1"/>
</dbReference>
<evidence type="ECO:0000313" key="3">
    <source>
        <dbReference type="EMBL" id="KAL3428480.1"/>
    </source>
</evidence>
<accession>A0ABR4PZ10</accession>
<organism evidence="3 4">
    <name type="scientific">Phlyctema vagabunda</name>
    <dbReference type="NCBI Taxonomy" id="108571"/>
    <lineage>
        <taxon>Eukaryota</taxon>
        <taxon>Fungi</taxon>
        <taxon>Dikarya</taxon>
        <taxon>Ascomycota</taxon>
        <taxon>Pezizomycotina</taxon>
        <taxon>Leotiomycetes</taxon>
        <taxon>Helotiales</taxon>
        <taxon>Dermateaceae</taxon>
        <taxon>Phlyctema</taxon>
    </lineage>
</organism>
<keyword evidence="4" id="KW-1185">Reference proteome</keyword>
<reference evidence="3 4" key="1">
    <citation type="submission" date="2024-06" db="EMBL/GenBank/DDBJ databases">
        <title>Complete genome of Phlyctema vagabunda strain 19-DSS-EL-015.</title>
        <authorList>
            <person name="Fiorenzani C."/>
        </authorList>
    </citation>
    <scope>NUCLEOTIDE SEQUENCE [LARGE SCALE GENOMIC DNA]</scope>
    <source>
        <strain evidence="3 4">19-DSS-EL-015</strain>
    </source>
</reference>
<sequence>MSIDEMVGDTAMINILPPEILISILSSFSTRALLPMTPVSHRFHDVILRILQFRLHQAASVKDHQIILEAYHPSEKWATPFFLCEYLGTDEPENMESEDTGRLGKLSGMYSHFRPSRPEEDRREPRTHPAGGPLTTPSWLVNPPDQYSDSEGEFITQNLVLESHEMFSQLCSITNLVKMGPRKGLFLTSVNLGEDCLRLWRHWLDDQASASKSLSSSPAARIGSDKRVIWTGIRKDIGLKFQVSDRHEVQPTIPLIRGEEAPISYTLHYEEIVIRTAQLLLKLEQSLEQESQHKGKAIIFGSWL</sequence>
<feature type="domain" description="F-box" evidence="2">
    <location>
        <begin position="10"/>
        <end position="56"/>
    </location>
</feature>
<name>A0ABR4PZ10_9HELO</name>
<evidence type="ECO:0000259" key="2">
    <source>
        <dbReference type="PROSITE" id="PS50181"/>
    </source>
</evidence>
<evidence type="ECO:0000313" key="4">
    <source>
        <dbReference type="Proteomes" id="UP001629113"/>
    </source>
</evidence>
<protein>
    <submittedName>
        <fullName evidence="3">F-box domain-containing protein</fullName>
    </submittedName>
</protein>